<dbReference type="PANTHER" id="PTHR12151">
    <property type="entry name" value="ELECTRON TRANSPORT PROTIN SCO1/SENC FAMILY MEMBER"/>
    <property type="match status" value="1"/>
</dbReference>
<evidence type="ECO:0000256" key="3">
    <source>
        <dbReference type="PIRSR" id="PIRSR603782-1"/>
    </source>
</evidence>
<dbReference type="Gene3D" id="3.40.30.10">
    <property type="entry name" value="Glutaredoxin"/>
    <property type="match status" value="1"/>
</dbReference>
<dbReference type="CDD" id="cd02968">
    <property type="entry name" value="SCO"/>
    <property type="match status" value="1"/>
</dbReference>
<dbReference type="PANTHER" id="PTHR12151:SF25">
    <property type="entry name" value="LINALOOL DEHYDRATASE_ISOMERASE DOMAIN-CONTAINING PROTEIN"/>
    <property type="match status" value="1"/>
</dbReference>
<dbReference type="EMBL" id="VRKQ01000024">
    <property type="protein sequence ID" value="TXG34534.1"/>
    <property type="molecule type" value="Genomic_DNA"/>
</dbReference>
<organism evidence="6 7">
    <name type="scientific">Seonamhaeicola maritimus</name>
    <dbReference type="NCBI Taxonomy" id="2591822"/>
    <lineage>
        <taxon>Bacteria</taxon>
        <taxon>Pseudomonadati</taxon>
        <taxon>Bacteroidota</taxon>
        <taxon>Flavobacteriia</taxon>
        <taxon>Flavobacteriales</taxon>
        <taxon>Flavobacteriaceae</taxon>
    </lineage>
</organism>
<gene>
    <name evidence="6" type="ORF">FUA22_18120</name>
</gene>
<name>A0A5C7GEF2_9FLAO</name>
<reference evidence="6 7" key="1">
    <citation type="submission" date="2019-08" db="EMBL/GenBank/DDBJ databases">
        <title>Seonamhaeicola sediminis sp. nov., isolated from marine sediment.</title>
        <authorList>
            <person name="Cao W.R."/>
        </authorList>
    </citation>
    <scope>NUCLEOTIDE SEQUENCE [LARGE SCALE GENOMIC DNA]</scope>
    <source>
        <strain evidence="6 7">1505</strain>
    </source>
</reference>
<evidence type="ECO:0000313" key="7">
    <source>
        <dbReference type="Proteomes" id="UP000321080"/>
    </source>
</evidence>
<feature type="binding site" evidence="3">
    <location>
        <position position="79"/>
    </location>
    <ligand>
        <name>Cu cation</name>
        <dbReference type="ChEBI" id="CHEBI:23378"/>
    </ligand>
</feature>
<evidence type="ECO:0000313" key="6">
    <source>
        <dbReference type="EMBL" id="TXG34534.1"/>
    </source>
</evidence>
<dbReference type="SUPFAM" id="SSF52833">
    <property type="entry name" value="Thioredoxin-like"/>
    <property type="match status" value="1"/>
</dbReference>
<dbReference type="AlphaFoldDB" id="A0A5C7GEF2"/>
<protein>
    <submittedName>
        <fullName evidence="6">SCO family protein</fullName>
    </submittedName>
</protein>
<feature type="binding site" evidence="3">
    <location>
        <position position="75"/>
    </location>
    <ligand>
        <name>Cu cation</name>
        <dbReference type="ChEBI" id="CHEBI:23378"/>
    </ligand>
</feature>
<comment type="similarity">
    <text evidence="1">Belongs to the SCO1/2 family.</text>
</comment>
<dbReference type="GO" id="GO:0046872">
    <property type="term" value="F:metal ion binding"/>
    <property type="evidence" value="ECO:0007669"/>
    <property type="project" value="UniProtKB-KW"/>
</dbReference>
<evidence type="ECO:0000256" key="2">
    <source>
        <dbReference type="ARBA" id="ARBA00023008"/>
    </source>
</evidence>
<evidence type="ECO:0000256" key="1">
    <source>
        <dbReference type="ARBA" id="ARBA00010996"/>
    </source>
</evidence>
<dbReference type="InterPro" id="IPR003782">
    <property type="entry name" value="SCO1/SenC"/>
</dbReference>
<dbReference type="Pfam" id="PF02630">
    <property type="entry name" value="SCO1-SenC"/>
    <property type="match status" value="1"/>
</dbReference>
<evidence type="ECO:0000259" key="5">
    <source>
        <dbReference type="PROSITE" id="PS51352"/>
    </source>
</evidence>
<feature type="binding site" evidence="3">
    <location>
        <position position="162"/>
    </location>
    <ligand>
        <name>Cu cation</name>
        <dbReference type="ChEBI" id="CHEBI:23378"/>
    </ligand>
</feature>
<keyword evidence="2 3" id="KW-0186">Copper</keyword>
<feature type="disulfide bond" description="Redox-active" evidence="4">
    <location>
        <begin position="75"/>
        <end position="79"/>
    </location>
</feature>
<evidence type="ECO:0000256" key="4">
    <source>
        <dbReference type="PIRSR" id="PIRSR603782-2"/>
    </source>
</evidence>
<keyword evidence="7" id="KW-1185">Reference proteome</keyword>
<dbReference type="Proteomes" id="UP000321080">
    <property type="component" value="Unassembled WGS sequence"/>
</dbReference>
<comment type="caution">
    <text evidence="6">The sequence shown here is derived from an EMBL/GenBank/DDBJ whole genome shotgun (WGS) entry which is preliminary data.</text>
</comment>
<dbReference type="OrthoDB" id="9811998at2"/>
<dbReference type="InterPro" id="IPR036249">
    <property type="entry name" value="Thioredoxin-like_sf"/>
</dbReference>
<keyword evidence="4" id="KW-1015">Disulfide bond</keyword>
<sequence length="199" mass="23254">MQTRKLIVILVISLLESCSISVKQLPVLSKYIDDKGNEVMYKIENLNFIDQNNQIFSEKNVNNKIYIANFFFTRCPSICPRMKTVLKDIANEYEKASDFKITSFSIDSKYDTPEVLKLYANTTNVNYNKWFFLTGSNEELNHTAKLFRTSFSQKEDSIDFYHSSYVALVDRQKHIRGFYNLLEPASVNKLKKDLKKLLK</sequence>
<dbReference type="InterPro" id="IPR013766">
    <property type="entry name" value="Thioredoxin_domain"/>
</dbReference>
<proteinExistence type="inferred from homology"/>
<dbReference type="PROSITE" id="PS51352">
    <property type="entry name" value="THIOREDOXIN_2"/>
    <property type="match status" value="1"/>
</dbReference>
<keyword evidence="3" id="KW-0479">Metal-binding</keyword>
<feature type="domain" description="Thioredoxin" evidence="5">
    <location>
        <begin position="19"/>
        <end position="199"/>
    </location>
</feature>
<accession>A0A5C7GEF2</accession>
<dbReference type="RefSeq" id="WP_147770019.1">
    <property type="nucleotide sequence ID" value="NZ_VRKQ01000024.1"/>
</dbReference>